<dbReference type="OrthoDB" id="5600002at2759"/>
<feature type="region of interest" description="Disordered" evidence="1">
    <location>
        <begin position="22"/>
        <end position="52"/>
    </location>
</feature>
<dbReference type="AlphaFoldDB" id="A0A2V1D928"/>
<feature type="domain" description="Probable treble clef zinc finger" evidence="2">
    <location>
        <begin position="51"/>
        <end position="98"/>
    </location>
</feature>
<evidence type="ECO:0000259" key="2">
    <source>
        <dbReference type="Pfam" id="PF26647"/>
    </source>
</evidence>
<dbReference type="Pfam" id="PF26647">
    <property type="entry name" value="zf_Tbcl_3"/>
    <property type="match status" value="1"/>
</dbReference>
<dbReference type="Proteomes" id="UP000244855">
    <property type="component" value="Unassembled WGS sequence"/>
</dbReference>
<sequence length="510" mass="58301">MSTTTSANTAVTLQVIKGESCPEPLTSIPATSSSAAKDVTHQLPDPKDPEGFLRRCSGHNKKKGTRCSAIIGRNSQQAKDSHSTYLPTCHTHKDQKSYAGRCQFTHPNGEKCGILFRWTPPQFELCADHQGQSDRPCYLLSLPLELRLEIFRYLIPKRPIGSSTSLLHVAEEEEEPPGWFCLYTPNAPMKDLLYSSVPFTVDVRKDGTFMCGRRLLEPRRADGSSHFVANEVDNLKNKFLNTFDWASVKNYNIDILVEKWEDTQVVSRAPGFWDEEVEIYDIRDYVGVVVSGILAKSRNLCKLNVRIGLSRFSWSDDELMKNIKTIVGPFERLRNVRQPRLRGIYDSTPHTNFMISLPLPAQARAARAGPEVHAKLPTPLCSVPQLPAQAPLQFCTDPSFIKYRADWERWISSTAPSSVVHKPPIRTMFTQFKEFYSKLCCIVPAVMQRSGRHAFLHKARVAREQEDVEAFRALRNELIEYWYCYWENEERKKADIERRLDKMLNVDVYP</sequence>
<feature type="non-terminal residue" evidence="4">
    <location>
        <position position="510"/>
    </location>
</feature>
<proteinExistence type="predicted"/>
<evidence type="ECO:0000259" key="3">
    <source>
        <dbReference type="Pfam" id="PF26648"/>
    </source>
</evidence>
<evidence type="ECO:0000313" key="5">
    <source>
        <dbReference type="Proteomes" id="UP000244855"/>
    </source>
</evidence>
<reference evidence="4 5" key="1">
    <citation type="journal article" date="2018" name="Sci. Rep.">
        <title>Comparative genomics provides insights into the lifestyle and reveals functional heterogeneity of dark septate endophytic fungi.</title>
        <authorList>
            <person name="Knapp D.G."/>
            <person name="Nemeth J.B."/>
            <person name="Barry K."/>
            <person name="Hainaut M."/>
            <person name="Henrissat B."/>
            <person name="Johnson J."/>
            <person name="Kuo A."/>
            <person name="Lim J.H.P."/>
            <person name="Lipzen A."/>
            <person name="Nolan M."/>
            <person name="Ohm R.A."/>
            <person name="Tamas L."/>
            <person name="Grigoriev I.V."/>
            <person name="Spatafora J.W."/>
            <person name="Nagy L.G."/>
            <person name="Kovacs G.M."/>
        </authorList>
    </citation>
    <scope>NUCLEOTIDE SEQUENCE [LARGE SCALE GENOMIC DNA]</scope>
    <source>
        <strain evidence="4 5">DSE2036</strain>
    </source>
</reference>
<name>A0A2V1D928_9PLEO</name>
<dbReference type="STRING" id="97972.A0A2V1D928"/>
<protein>
    <submittedName>
        <fullName evidence="4">Uncharacterized protein</fullName>
    </submittedName>
</protein>
<dbReference type="InterPro" id="IPR058251">
    <property type="entry name" value="zf_Tbcl_3"/>
</dbReference>
<keyword evidence="5" id="KW-1185">Reference proteome</keyword>
<feature type="domain" description="Probable treble clef zinc finger fungi" evidence="3">
    <location>
        <begin position="99"/>
        <end position="132"/>
    </location>
</feature>
<evidence type="ECO:0000313" key="4">
    <source>
        <dbReference type="EMBL" id="PVH94565.1"/>
    </source>
</evidence>
<dbReference type="Pfam" id="PF26648">
    <property type="entry name" value="zf_Tbcl_4"/>
    <property type="match status" value="1"/>
</dbReference>
<accession>A0A2V1D928</accession>
<evidence type="ECO:0000256" key="1">
    <source>
        <dbReference type="SAM" id="MobiDB-lite"/>
    </source>
</evidence>
<organism evidence="4 5">
    <name type="scientific">Periconia macrospinosa</name>
    <dbReference type="NCBI Taxonomy" id="97972"/>
    <lineage>
        <taxon>Eukaryota</taxon>
        <taxon>Fungi</taxon>
        <taxon>Dikarya</taxon>
        <taxon>Ascomycota</taxon>
        <taxon>Pezizomycotina</taxon>
        <taxon>Dothideomycetes</taxon>
        <taxon>Pleosporomycetidae</taxon>
        <taxon>Pleosporales</taxon>
        <taxon>Massarineae</taxon>
        <taxon>Periconiaceae</taxon>
        <taxon>Periconia</taxon>
    </lineage>
</organism>
<gene>
    <name evidence="4" type="ORF">DM02DRAFT_539215</name>
</gene>
<dbReference type="InterPro" id="IPR058252">
    <property type="entry name" value="zf_Tbcl_4"/>
</dbReference>
<dbReference type="EMBL" id="KZ805529">
    <property type="protein sequence ID" value="PVH94565.1"/>
    <property type="molecule type" value="Genomic_DNA"/>
</dbReference>
<feature type="compositionally biased region" description="Basic and acidic residues" evidence="1">
    <location>
        <begin position="38"/>
        <end position="52"/>
    </location>
</feature>